<organism evidence="1 2">
    <name type="scientific">Piloderma croceum (strain F 1598)</name>
    <dbReference type="NCBI Taxonomy" id="765440"/>
    <lineage>
        <taxon>Eukaryota</taxon>
        <taxon>Fungi</taxon>
        <taxon>Dikarya</taxon>
        <taxon>Basidiomycota</taxon>
        <taxon>Agaricomycotina</taxon>
        <taxon>Agaricomycetes</taxon>
        <taxon>Agaricomycetidae</taxon>
        <taxon>Atheliales</taxon>
        <taxon>Atheliaceae</taxon>
        <taxon>Piloderma</taxon>
    </lineage>
</organism>
<name>A0A0C3EZZ2_PILCF</name>
<keyword evidence="2" id="KW-1185">Reference proteome</keyword>
<sequence length="67" mass="7812">MLSRTTVMTRIPAELITLPYRRRDSNSWIRLTYGRPRGCILTVRSTAVAVYGTVDSHRPRRILHMLE</sequence>
<reference evidence="1 2" key="1">
    <citation type="submission" date="2014-04" db="EMBL/GenBank/DDBJ databases">
        <authorList>
            <consortium name="DOE Joint Genome Institute"/>
            <person name="Kuo A."/>
            <person name="Tarkka M."/>
            <person name="Buscot F."/>
            <person name="Kohler A."/>
            <person name="Nagy L.G."/>
            <person name="Floudas D."/>
            <person name="Copeland A."/>
            <person name="Barry K.W."/>
            <person name="Cichocki N."/>
            <person name="Veneault-Fourrey C."/>
            <person name="LaButti K."/>
            <person name="Lindquist E.A."/>
            <person name="Lipzen A."/>
            <person name="Lundell T."/>
            <person name="Morin E."/>
            <person name="Murat C."/>
            <person name="Sun H."/>
            <person name="Tunlid A."/>
            <person name="Henrissat B."/>
            <person name="Grigoriev I.V."/>
            <person name="Hibbett D.S."/>
            <person name="Martin F."/>
            <person name="Nordberg H.P."/>
            <person name="Cantor M.N."/>
            <person name="Hua S.X."/>
        </authorList>
    </citation>
    <scope>NUCLEOTIDE SEQUENCE [LARGE SCALE GENOMIC DNA]</scope>
    <source>
        <strain evidence="1 2">F 1598</strain>
    </source>
</reference>
<reference evidence="2" key="2">
    <citation type="submission" date="2015-01" db="EMBL/GenBank/DDBJ databases">
        <title>Evolutionary Origins and Diversification of the Mycorrhizal Mutualists.</title>
        <authorList>
            <consortium name="DOE Joint Genome Institute"/>
            <consortium name="Mycorrhizal Genomics Consortium"/>
            <person name="Kohler A."/>
            <person name="Kuo A."/>
            <person name="Nagy L.G."/>
            <person name="Floudas D."/>
            <person name="Copeland A."/>
            <person name="Barry K.W."/>
            <person name="Cichocki N."/>
            <person name="Veneault-Fourrey C."/>
            <person name="LaButti K."/>
            <person name="Lindquist E.A."/>
            <person name="Lipzen A."/>
            <person name="Lundell T."/>
            <person name="Morin E."/>
            <person name="Murat C."/>
            <person name="Riley R."/>
            <person name="Ohm R."/>
            <person name="Sun H."/>
            <person name="Tunlid A."/>
            <person name="Henrissat B."/>
            <person name="Grigoriev I.V."/>
            <person name="Hibbett D.S."/>
            <person name="Martin F."/>
        </authorList>
    </citation>
    <scope>NUCLEOTIDE SEQUENCE [LARGE SCALE GENOMIC DNA]</scope>
    <source>
        <strain evidence="2">F 1598</strain>
    </source>
</reference>
<gene>
    <name evidence="1" type="ORF">PILCRDRAFT_731177</name>
</gene>
<dbReference type="Proteomes" id="UP000054166">
    <property type="component" value="Unassembled WGS sequence"/>
</dbReference>
<proteinExistence type="predicted"/>
<evidence type="ECO:0000313" key="2">
    <source>
        <dbReference type="Proteomes" id="UP000054166"/>
    </source>
</evidence>
<dbReference type="AlphaFoldDB" id="A0A0C3EZZ2"/>
<accession>A0A0C3EZZ2</accession>
<dbReference type="EMBL" id="KN833087">
    <property type="protein sequence ID" value="KIM73281.1"/>
    <property type="molecule type" value="Genomic_DNA"/>
</dbReference>
<dbReference type="InParanoid" id="A0A0C3EZZ2"/>
<evidence type="ECO:0000313" key="1">
    <source>
        <dbReference type="EMBL" id="KIM73281.1"/>
    </source>
</evidence>
<dbReference type="HOGENOM" id="CLU_2813309_0_0_1"/>
<protein>
    <submittedName>
        <fullName evidence="1">Uncharacterized protein</fullName>
    </submittedName>
</protein>